<dbReference type="GO" id="GO:0008168">
    <property type="term" value="F:methyltransferase activity"/>
    <property type="evidence" value="ECO:0007669"/>
    <property type="project" value="InterPro"/>
</dbReference>
<name>A0A1T5FM96_9HYPH</name>
<dbReference type="Proteomes" id="UP000190130">
    <property type="component" value="Unassembled WGS sequence"/>
</dbReference>
<dbReference type="InterPro" id="IPR002052">
    <property type="entry name" value="DNA_methylase_N6_adenine_CS"/>
</dbReference>
<dbReference type="PROSITE" id="PS00092">
    <property type="entry name" value="N6_MTASE"/>
    <property type="match status" value="1"/>
</dbReference>
<dbReference type="AlphaFoldDB" id="A0A1T5FM96"/>
<accession>A0A1T5FM96</accession>
<sequence>MSQNTSHAVMAQRIEAADSLDFFPTPLWATRALCEFILQADPKLSTKRVWEPACGQGHMARALSEYFGLVYSSDAHDYGAGAVRDFLFPGDEPSFDWLITNPPFRLAERFAHTMIDRAVEGCAILVRTSFLEGVGRYKSLFSQRKPAAILQFTERVPMHKGRVEEHGSTATSYCWIIWRCRPHKPDANDVPAMVWIPPCRRKLERPGDYALQVAA</sequence>
<dbReference type="InterPro" id="IPR029063">
    <property type="entry name" value="SAM-dependent_MTases_sf"/>
</dbReference>
<gene>
    <name evidence="1" type="ORF">SAMN05660750_03348</name>
</gene>
<evidence type="ECO:0000313" key="2">
    <source>
        <dbReference type="Proteomes" id="UP000190130"/>
    </source>
</evidence>
<proteinExistence type="predicted"/>
<dbReference type="Gene3D" id="3.40.50.150">
    <property type="entry name" value="Vaccinia Virus protein VP39"/>
    <property type="match status" value="1"/>
</dbReference>
<evidence type="ECO:0008006" key="3">
    <source>
        <dbReference type="Google" id="ProtNLM"/>
    </source>
</evidence>
<dbReference type="RefSeq" id="WP_176168642.1">
    <property type="nucleotide sequence ID" value="NZ_FUYX01000009.1"/>
</dbReference>
<organism evidence="1 2">
    <name type="scientific">Bosea thiooxidans</name>
    <dbReference type="NCBI Taxonomy" id="53254"/>
    <lineage>
        <taxon>Bacteria</taxon>
        <taxon>Pseudomonadati</taxon>
        <taxon>Pseudomonadota</taxon>
        <taxon>Alphaproteobacteria</taxon>
        <taxon>Hyphomicrobiales</taxon>
        <taxon>Boseaceae</taxon>
        <taxon>Bosea</taxon>
    </lineage>
</organism>
<dbReference type="EMBL" id="FUYX01000009">
    <property type="protein sequence ID" value="SKB97226.1"/>
    <property type="molecule type" value="Genomic_DNA"/>
</dbReference>
<dbReference type="GO" id="GO:0032259">
    <property type="term" value="P:methylation"/>
    <property type="evidence" value="ECO:0007669"/>
    <property type="project" value="InterPro"/>
</dbReference>
<protein>
    <recommendedName>
        <fullName evidence="3">Methyltransferase</fullName>
    </recommendedName>
</protein>
<evidence type="ECO:0000313" key="1">
    <source>
        <dbReference type="EMBL" id="SKB97226.1"/>
    </source>
</evidence>
<dbReference type="SUPFAM" id="SSF53335">
    <property type="entry name" value="S-adenosyl-L-methionine-dependent methyltransferases"/>
    <property type="match status" value="1"/>
</dbReference>
<reference evidence="1 2" key="1">
    <citation type="submission" date="2017-02" db="EMBL/GenBank/DDBJ databases">
        <authorList>
            <person name="Peterson S.W."/>
        </authorList>
    </citation>
    <scope>NUCLEOTIDE SEQUENCE [LARGE SCALE GENOMIC DNA]</scope>
    <source>
        <strain evidence="1 2">DSM 9653</strain>
    </source>
</reference>
<dbReference type="GO" id="GO:0003676">
    <property type="term" value="F:nucleic acid binding"/>
    <property type="evidence" value="ECO:0007669"/>
    <property type="project" value="InterPro"/>
</dbReference>